<name>A0A3B1AXB6_9ZZZZ</name>
<sequence>MSTHSQHPKQKPEQTDASHEDSGHTNAYERMRERTLQLLDENTRDL</sequence>
<protein>
    <submittedName>
        <fullName evidence="2">Uncharacterized protein</fullName>
    </submittedName>
</protein>
<feature type="region of interest" description="Disordered" evidence="1">
    <location>
        <begin position="1"/>
        <end position="46"/>
    </location>
</feature>
<dbReference type="EMBL" id="UOFV01000472">
    <property type="protein sequence ID" value="VAX04464.1"/>
    <property type="molecule type" value="Genomic_DNA"/>
</dbReference>
<organism evidence="2">
    <name type="scientific">hydrothermal vent metagenome</name>
    <dbReference type="NCBI Taxonomy" id="652676"/>
    <lineage>
        <taxon>unclassified sequences</taxon>
        <taxon>metagenomes</taxon>
        <taxon>ecological metagenomes</taxon>
    </lineage>
</organism>
<evidence type="ECO:0000313" key="2">
    <source>
        <dbReference type="EMBL" id="VAX04464.1"/>
    </source>
</evidence>
<accession>A0A3B1AXB6</accession>
<reference evidence="2" key="1">
    <citation type="submission" date="2018-06" db="EMBL/GenBank/DDBJ databases">
        <authorList>
            <person name="Zhirakovskaya E."/>
        </authorList>
    </citation>
    <scope>NUCLEOTIDE SEQUENCE</scope>
</reference>
<proteinExistence type="predicted"/>
<feature type="non-terminal residue" evidence="2">
    <location>
        <position position="46"/>
    </location>
</feature>
<dbReference type="AlphaFoldDB" id="A0A3B1AXB6"/>
<gene>
    <name evidence="2" type="ORF">MNBD_GAMMA19-959</name>
</gene>
<feature type="compositionally biased region" description="Basic and acidic residues" evidence="1">
    <location>
        <begin position="10"/>
        <end position="46"/>
    </location>
</feature>
<evidence type="ECO:0000256" key="1">
    <source>
        <dbReference type="SAM" id="MobiDB-lite"/>
    </source>
</evidence>